<protein>
    <submittedName>
        <fullName evidence="1">Uncharacterized protein</fullName>
    </submittedName>
</protein>
<dbReference type="AlphaFoldDB" id="A0A1V6SIG5"/>
<reference evidence="2" key="1">
    <citation type="journal article" date="2017" name="Nat. Microbiol.">
        <title>Global analysis of biosynthetic gene clusters reveals vast potential of secondary metabolite production in Penicillium species.</title>
        <authorList>
            <person name="Nielsen J.C."/>
            <person name="Grijseels S."/>
            <person name="Prigent S."/>
            <person name="Ji B."/>
            <person name="Dainat J."/>
            <person name="Nielsen K.F."/>
            <person name="Frisvad J.C."/>
            <person name="Workman M."/>
            <person name="Nielsen J."/>
        </authorList>
    </citation>
    <scope>NUCLEOTIDE SEQUENCE [LARGE SCALE GENOMIC DNA]</scope>
    <source>
        <strain evidence="2">IBT 24891</strain>
    </source>
</reference>
<keyword evidence="2" id="KW-1185">Reference proteome</keyword>
<proteinExistence type="predicted"/>
<gene>
    <name evidence="1" type="ORF">PENSTE_c044G00745</name>
</gene>
<name>A0A1V6SIG5_9EURO</name>
<dbReference type="Proteomes" id="UP000191285">
    <property type="component" value="Unassembled WGS sequence"/>
</dbReference>
<organism evidence="1 2">
    <name type="scientific">Penicillium steckii</name>
    <dbReference type="NCBI Taxonomy" id="303698"/>
    <lineage>
        <taxon>Eukaryota</taxon>
        <taxon>Fungi</taxon>
        <taxon>Dikarya</taxon>
        <taxon>Ascomycota</taxon>
        <taxon>Pezizomycotina</taxon>
        <taxon>Eurotiomycetes</taxon>
        <taxon>Eurotiomycetidae</taxon>
        <taxon>Eurotiales</taxon>
        <taxon>Aspergillaceae</taxon>
        <taxon>Penicillium</taxon>
    </lineage>
</organism>
<accession>A0A1V6SIG5</accession>
<evidence type="ECO:0000313" key="2">
    <source>
        <dbReference type="Proteomes" id="UP000191285"/>
    </source>
</evidence>
<dbReference type="EMBL" id="MLKD01000044">
    <property type="protein sequence ID" value="OQE13841.1"/>
    <property type="molecule type" value="Genomic_DNA"/>
</dbReference>
<evidence type="ECO:0000313" key="1">
    <source>
        <dbReference type="EMBL" id="OQE13841.1"/>
    </source>
</evidence>
<comment type="caution">
    <text evidence="1">The sequence shown here is derived from an EMBL/GenBank/DDBJ whole genome shotgun (WGS) entry which is preliminary data.</text>
</comment>
<sequence length="23" mass="2887">MVNRKITALRFWLTANVRFWICF</sequence>